<dbReference type="AlphaFoldDB" id="A0AAV0WL92"/>
<dbReference type="EMBL" id="CARXXK010000001">
    <property type="protein sequence ID" value="CAI6346559.1"/>
    <property type="molecule type" value="Genomic_DNA"/>
</dbReference>
<dbReference type="Pfam" id="PF05699">
    <property type="entry name" value="Dimer_Tnp_hAT"/>
    <property type="match status" value="1"/>
</dbReference>
<evidence type="ECO:0000313" key="12">
    <source>
        <dbReference type="Proteomes" id="UP001160148"/>
    </source>
</evidence>
<dbReference type="GO" id="GO:0046983">
    <property type="term" value="F:protein dimerization activity"/>
    <property type="evidence" value="ECO:0007669"/>
    <property type="project" value="InterPro"/>
</dbReference>
<name>A0AAV0WL92_9HEMI</name>
<evidence type="ECO:0000256" key="3">
    <source>
        <dbReference type="ARBA" id="ARBA00022771"/>
    </source>
</evidence>
<keyword evidence="3" id="KW-0863">Zinc-finger</keyword>
<comment type="caution">
    <text evidence="8">The sequence shown here is derived from an EMBL/GenBank/DDBJ whole genome shotgun (WGS) entry which is preliminary data.</text>
</comment>
<dbReference type="InterPro" id="IPR052035">
    <property type="entry name" value="ZnF_BED_domain_contain"/>
</dbReference>
<dbReference type="EMBL" id="CARXXK010001560">
    <property type="protein sequence ID" value="CAI6376718.1"/>
    <property type="molecule type" value="Genomic_DNA"/>
</dbReference>
<accession>A0AAV0WL92</accession>
<keyword evidence="5" id="KW-0539">Nucleus</keyword>
<keyword evidence="12" id="KW-1185">Reference proteome</keyword>
<evidence type="ECO:0000313" key="9">
    <source>
        <dbReference type="EMBL" id="CAI6370183.1"/>
    </source>
</evidence>
<feature type="domain" description="HAT C-terminal dimerisation" evidence="6">
    <location>
        <begin position="611"/>
        <end position="677"/>
    </location>
</feature>
<comment type="subcellular location">
    <subcellularLocation>
        <location evidence="1">Nucleus</location>
    </subcellularLocation>
</comment>
<evidence type="ECO:0000256" key="1">
    <source>
        <dbReference type="ARBA" id="ARBA00004123"/>
    </source>
</evidence>
<evidence type="ECO:0000256" key="5">
    <source>
        <dbReference type="ARBA" id="ARBA00023242"/>
    </source>
</evidence>
<proteinExistence type="predicted"/>
<dbReference type="SUPFAM" id="SSF140996">
    <property type="entry name" value="Hermes dimerisation domain"/>
    <property type="match status" value="1"/>
</dbReference>
<keyword evidence="2" id="KW-0479">Metal-binding</keyword>
<gene>
    <name evidence="8" type="ORF">MEUPH1_LOCUS12527</name>
    <name evidence="9" type="ORF">MEUPH1_LOCUS24331</name>
    <name evidence="10" type="ORF">MEUPH1_LOCUS24734</name>
    <name evidence="11" type="ORF">MEUPH1_LOCUS30059</name>
    <name evidence="7" type="ORF">MEUPH1_LOCUS3458</name>
</gene>
<keyword evidence="4" id="KW-0862">Zinc</keyword>
<dbReference type="SUPFAM" id="SSF53098">
    <property type="entry name" value="Ribonuclease H-like"/>
    <property type="match status" value="1"/>
</dbReference>
<dbReference type="GO" id="GO:0008270">
    <property type="term" value="F:zinc ion binding"/>
    <property type="evidence" value="ECO:0007669"/>
    <property type="project" value="UniProtKB-KW"/>
</dbReference>
<dbReference type="EMBL" id="CARXXK010000002">
    <property type="protein sequence ID" value="CAI6356835.1"/>
    <property type="molecule type" value="Genomic_DNA"/>
</dbReference>
<dbReference type="InterPro" id="IPR012337">
    <property type="entry name" value="RNaseH-like_sf"/>
</dbReference>
<reference evidence="8 12" key="1">
    <citation type="submission" date="2023-01" db="EMBL/GenBank/DDBJ databases">
        <authorList>
            <person name="Whitehead M."/>
        </authorList>
    </citation>
    <scope>NUCLEOTIDE SEQUENCE [LARGE SCALE GENOMIC DNA]</scope>
</reference>
<dbReference type="Proteomes" id="UP001160148">
    <property type="component" value="Unassembled WGS sequence"/>
</dbReference>
<evidence type="ECO:0000313" key="10">
    <source>
        <dbReference type="EMBL" id="CAI6370628.1"/>
    </source>
</evidence>
<dbReference type="PANTHER" id="PTHR46481:SF10">
    <property type="entry name" value="ZINC FINGER BED DOMAIN-CONTAINING PROTEIN 39"/>
    <property type="match status" value="1"/>
</dbReference>
<dbReference type="GO" id="GO:0005634">
    <property type="term" value="C:nucleus"/>
    <property type="evidence" value="ECO:0007669"/>
    <property type="project" value="UniProtKB-SubCell"/>
</dbReference>
<dbReference type="EMBL" id="CARXXK010000449">
    <property type="protein sequence ID" value="CAI6370628.1"/>
    <property type="molecule type" value="Genomic_DNA"/>
</dbReference>
<organism evidence="8 12">
    <name type="scientific">Macrosiphum euphorbiae</name>
    <name type="common">potato aphid</name>
    <dbReference type="NCBI Taxonomy" id="13131"/>
    <lineage>
        <taxon>Eukaryota</taxon>
        <taxon>Metazoa</taxon>
        <taxon>Ecdysozoa</taxon>
        <taxon>Arthropoda</taxon>
        <taxon>Hexapoda</taxon>
        <taxon>Insecta</taxon>
        <taxon>Pterygota</taxon>
        <taxon>Neoptera</taxon>
        <taxon>Paraneoptera</taxon>
        <taxon>Hemiptera</taxon>
        <taxon>Sternorrhyncha</taxon>
        <taxon>Aphidomorpha</taxon>
        <taxon>Aphidoidea</taxon>
        <taxon>Aphididae</taxon>
        <taxon>Macrosiphini</taxon>
        <taxon>Macrosiphum</taxon>
    </lineage>
</organism>
<dbReference type="PANTHER" id="PTHR46481">
    <property type="entry name" value="ZINC FINGER BED DOMAIN-CONTAINING PROTEIN 4"/>
    <property type="match status" value="1"/>
</dbReference>
<evidence type="ECO:0000313" key="11">
    <source>
        <dbReference type="EMBL" id="CAI6376718.1"/>
    </source>
</evidence>
<sequence length="679" mass="77331">MGRKITNPVLRMYFVYNVSTNTSTCTILDCPHPVRSGCHAGNLENHVKAFHQNEYKELLKEKSKVSSSCHNEYEPSSSIVKKQKYGPLDKMICVTKTTLTNVKLNKKNIIEACVQLVTTNGRPFTLLNDTGFRMIMDPIMNSIGGGFRINSQNIKQYVDTQAENIVKNIKYDVIGKLISLKVDCVTRLNRSILGVNVQYIKDGKLHIKTLGMPELLSRHSSDYLKEILLNILKKYDINKRQVYSITCDNGANIVKMVKIFNENTEDQEFDDESEDESEEEVTNILNDDSDLSENAINEIVSETDITFNVDVLQDEVATALNNNIEVNCITQCIRCSVHTFQLCVESGLKEPSIQKLLTKTRKVVKVLRTQSYAALLKKENMNLCILDIVTRWNSTYLMLLRLIELKPFCTDHQLINTDLFLNTRDWDRIDNLVKSLQPAFLCTKLLQKKDLTLGDFYGIWIQTQNKLNLINTSISKSVLHFMKIRQDKLLENDVFIATIYLDPRYLCLLNAATKKKAVSHLLTTWSLKESLSLTAIAIENSNKELVEPAALDDDSNSLEKETSVITDDFEEFIRTTSQPISTANSINLNNSINDIKKKIEDFANTDRVHYKENVVQYWLAKKNEMPQLFELAEIVMAVPATQVSVERSFSGLKFILSDLRSSLSSQMLENILIIRGNSL</sequence>
<protein>
    <recommendedName>
        <fullName evidence="6">HAT C-terminal dimerisation domain-containing protein</fullName>
    </recommendedName>
</protein>
<evidence type="ECO:0000256" key="2">
    <source>
        <dbReference type="ARBA" id="ARBA00022723"/>
    </source>
</evidence>
<dbReference type="EMBL" id="CARXXK010000244">
    <property type="protein sequence ID" value="CAI6370183.1"/>
    <property type="molecule type" value="Genomic_DNA"/>
</dbReference>
<evidence type="ECO:0000313" key="7">
    <source>
        <dbReference type="EMBL" id="CAI6346559.1"/>
    </source>
</evidence>
<evidence type="ECO:0000256" key="4">
    <source>
        <dbReference type="ARBA" id="ARBA00022833"/>
    </source>
</evidence>
<evidence type="ECO:0000259" key="6">
    <source>
        <dbReference type="Pfam" id="PF05699"/>
    </source>
</evidence>
<evidence type="ECO:0000313" key="8">
    <source>
        <dbReference type="EMBL" id="CAI6356835.1"/>
    </source>
</evidence>
<dbReference type="InterPro" id="IPR008906">
    <property type="entry name" value="HATC_C_dom"/>
</dbReference>